<accession>A0A7S1UWF5</accession>
<sequence>MRVWANGWQVNDHSNLLVVINFRYTESAASSPLQRRPFTSRQTSPSQLQLFGAIELSGLRYDDVSMAFDAWEWTNAIGAPAALVAGAVLATFFETREECSPQKSDKPWVRNLKRIMRMLLLTSFILEVVSIFCGTMTGSVLLGHGPAKVPVGYTSPLQLIHHHHEFEYLTTQICFLQGLINWLGAVAVELLLPRQSETKSAKRMNRCLAGWLVTFLLWMLAFYNNHLSFYSDYTTMLRRFFVLFVSRYVVARPFRPMSLLYGPSIIWSSILTWRAFKTPPDEDETFDEAKVE</sequence>
<feature type="transmembrane region" description="Helical" evidence="1">
    <location>
        <begin position="169"/>
        <end position="192"/>
    </location>
</feature>
<dbReference type="AlphaFoldDB" id="A0A7S1UWF5"/>
<feature type="transmembrane region" description="Helical" evidence="1">
    <location>
        <begin position="204"/>
        <end position="223"/>
    </location>
</feature>
<feature type="transmembrane region" description="Helical" evidence="1">
    <location>
        <begin position="73"/>
        <end position="93"/>
    </location>
</feature>
<reference evidence="2" key="1">
    <citation type="submission" date="2021-01" db="EMBL/GenBank/DDBJ databases">
        <authorList>
            <person name="Corre E."/>
            <person name="Pelletier E."/>
            <person name="Niang G."/>
            <person name="Scheremetjew M."/>
            <person name="Finn R."/>
            <person name="Kale V."/>
            <person name="Holt S."/>
            <person name="Cochrane G."/>
            <person name="Meng A."/>
            <person name="Brown T."/>
            <person name="Cohen L."/>
        </authorList>
    </citation>
    <scope>NUCLEOTIDE SEQUENCE</scope>
    <source>
        <strain evidence="2">CCMP 410</strain>
    </source>
</reference>
<dbReference type="EMBL" id="HBGK01018972">
    <property type="protein sequence ID" value="CAD9280652.1"/>
    <property type="molecule type" value="Transcribed_RNA"/>
</dbReference>
<gene>
    <name evidence="2" type="ORF">GOCE00092_LOCUS9562</name>
</gene>
<keyword evidence="1" id="KW-0472">Membrane</keyword>
<keyword evidence="1" id="KW-0812">Transmembrane</keyword>
<evidence type="ECO:0000256" key="1">
    <source>
        <dbReference type="SAM" id="Phobius"/>
    </source>
</evidence>
<name>A0A7S1UWF5_9STRA</name>
<proteinExistence type="predicted"/>
<keyword evidence="1" id="KW-1133">Transmembrane helix</keyword>
<organism evidence="2">
    <name type="scientific">Grammatophora oceanica</name>
    <dbReference type="NCBI Taxonomy" id="210454"/>
    <lineage>
        <taxon>Eukaryota</taxon>
        <taxon>Sar</taxon>
        <taxon>Stramenopiles</taxon>
        <taxon>Ochrophyta</taxon>
        <taxon>Bacillariophyta</taxon>
        <taxon>Fragilariophyceae</taxon>
        <taxon>Fragilariophycidae</taxon>
        <taxon>Rhabdonematales</taxon>
        <taxon>Grammatophoraceae</taxon>
        <taxon>Grammatophora</taxon>
    </lineage>
</organism>
<protein>
    <submittedName>
        <fullName evidence="2">Uncharacterized protein</fullName>
    </submittedName>
</protein>
<evidence type="ECO:0000313" key="2">
    <source>
        <dbReference type="EMBL" id="CAD9280652.1"/>
    </source>
</evidence>
<feature type="transmembrane region" description="Helical" evidence="1">
    <location>
        <begin position="118"/>
        <end position="142"/>
    </location>
</feature>